<feature type="compositionally biased region" description="Low complexity" evidence="2">
    <location>
        <begin position="228"/>
        <end position="270"/>
    </location>
</feature>
<feature type="compositionally biased region" description="Basic and acidic residues" evidence="2">
    <location>
        <begin position="115"/>
        <end position="131"/>
    </location>
</feature>
<dbReference type="Gene3D" id="3.40.640.10">
    <property type="entry name" value="Type I PLP-dependent aspartate aminotransferase-like (Major domain)"/>
    <property type="match status" value="1"/>
</dbReference>
<dbReference type="Proteomes" id="UP001166286">
    <property type="component" value="Unassembled WGS sequence"/>
</dbReference>
<proteinExistence type="predicted"/>
<evidence type="ECO:0000256" key="1">
    <source>
        <dbReference type="ARBA" id="ARBA00022898"/>
    </source>
</evidence>
<reference evidence="3" key="1">
    <citation type="submission" date="2023-03" db="EMBL/GenBank/DDBJ databases">
        <title>Complete genome of Cladonia borealis.</title>
        <authorList>
            <person name="Park H."/>
        </authorList>
    </citation>
    <scope>NUCLEOTIDE SEQUENCE</scope>
    <source>
        <strain evidence="3">ANT050790</strain>
    </source>
</reference>
<accession>A0AA39V548</accession>
<dbReference type="InterPro" id="IPR015422">
    <property type="entry name" value="PyrdxlP-dep_Trfase_small"/>
</dbReference>
<gene>
    <name evidence="3" type="ORF">JMJ35_001336</name>
</gene>
<keyword evidence="1" id="KW-0663">Pyridoxal phosphate</keyword>
<feature type="compositionally biased region" description="Basic residues" evidence="2">
    <location>
        <begin position="94"/>
        <end position="111"/>
    </location>
</feature>
<evidence type="ECO:0000313" key="4">
    <source>
        <dbReference type="Proteomes" id="UP001166286"/>
    </source>
</evidence>
<dbReference type="GO" id="GO:0030170">
    <property type="term" value="F:pyridoxal phosphate binding"/>
    <property type="evidence" value="ECO:0007669"/>
    <property type="project" value="InterPro"/>
</dbReference>
<organism evidence="3 4">
    <name type="scientific">Cladonia borealis</name>
    <dbReference type="NCBI Taxonomy" id="184061"/>
    <lineage>
        <taxon>Eukaryota</taxon>
        <taxon>Fungi</taxon>
        <taxon>Dikarya</taxon>
        <taxon>Ascomycota</taxon>
        <taxon>Pezizomycotina</taxon>
        <taxon>Lecanoromycetes</taxon>
        <taxon>OSLEUM clade</taxon>
        <taxon>Lecanoromycetidae</taxon>
        <taxon>Lecanorales</taxon>
        <taxon>Lecanorineae</taxon>
        <taxon>Cladoniaceae</taxon>
        <taxon>Cladonia</taxon>
    </lineage>
</organism>
<dbReference type="GO" id="GO:0008483">
    <property type="term" value="F:transaminase activity"/>
    <property type="evidence" value="ECO:0007669"/>
    <property type="project" value="InterPro"/>
</dbReference>
<dbReference type="InterPro" id="IPR015424">
    <property type="entry name" value="PyrdxlP-dep_Trfase"/>
</dbReference>
<protein>
    <submittedName>
        <fullName evidence="3">Uncharacterized protein</fullName>
    </submittedName>
</protein>
<dbReference type="AlphaFoldDB" id="A0AA39V548"/>
<sequence length="612" mass="68206">MLPAICDLIHTSPVRSNSCQTLCYQFRNRIYPPCAAYKTQHVRKINDNLDYLARFWGWMSARERGDLRNARRTSAMPGNGLASGKSGPSDRGKIQKRPRRKRSGVSRRRISQARDQQRHDRTSHPEDFPDLDFHQSFGSFLTRKNPINKTVDRKIAGYWRMLSQTPSLVQYLTFDIRESYQKAFRRYFTAEVISVHGHVSDATNPSLLMSLLLHLMDVANGPEDDLESSPASDSASSPASDAASSPVSDAAGSSAGDSTSSPRSDSASSSLMDVDVDLLENANMENPRIALAQGGYGAVFGPMAYQSVLPYARPLANGPKPFIIKTHAPNKISSQVRKAKAEGCIALIVEIVRAADGSVISDVAWRHLVNACRKHCLVLIVDEALTAMRCGAPFAYQLPQYEKSGFPDLVLFGKAVRTNGIAIEWRGINIKKLRIHHRLLAALHWQDRFTAVATAQDLLVSWGTLILARREDWANRASRIGRLLRDILRSEGIRPQLIRGLHGLIYIRQKDYVTASPIMVANSGTYVRLLPTMDEVMTSEHQLRTKIFGRSSIPHRAEIAAFLRSDDFAMHWCSKCGAAVDEEKLHKRTRSCVRCVVSQCDECEPGAHVCPM</sequence>
<dbReference type="InterPro" id="IPR015421">
    <property type="entry name" value="PyrdxlP-dep_Trfase_major"/>
</dbReference>
<feature type="region of interest" description="Disordered" evidence="2">
    <location>
        <begin position="69"/>
        <end position="131"/>
    </location>
</feature>
<dbReference type="InterPro" id="IPR005814">
    <property type="entry name" value="Aminotrans_3"/>
</dbReference>
<name>A0AA39V548_9LECA</name>
<dbReference type="Pfam" id="PF00202">
    <property type="entry name" value="Aminotran_3"/>
    <property type="match status" value="1"/>
</dbReference>
<comment type="caution">
    <text evidence="3">The sequence shown here is derived from an EMBL/GenBank/DDBJ whole genome shotgun (WGS) entry which is preliminary data.</text>
</comment>
<evidence type="ECO:0000313" key="3">
    <source>
        <dbReference type="EMBL" id="KAK0516733.1"/>
    </source>
</evidence>
<feature type="region of interest" description="Disordered" evidence="2">
    <location>
        <begin position="222"/>
        <end position="270"/>
    </location>
</feature>
<dbReference type="SUPFAM" id="SSF53383">
    <property type="entry name" value="PLP-dependent transferases"/>
    <property type="match status" value="1"/>
</dbReference>
<keyword evidence="4" id="KW-1185">Reference proteome</keyword>
<evidence type="ECO:0000256" key="2">
    <source>
        <dbReference type="SAM" id="MobiDB-lite"/>
    </source>
</evidence>
<dbReference type="EMBL" id="JAFEKC020000002">
    <property type="protein sequence ID" value="KAK0516733.1"/>
    <property type="molecule type" value="Genomic_DNA"/>
</dbReference>
<dbReference type="Gene3D" id="3.90.1150.10">
    <property type="entry name" value="Aspartate Aminotransferase, domain 1"/>
    <property type="match status" value="1"/>
</dbReference>